<feature type="transmembrane region" description="Helical" evidence="6">
    <location>
        <begin position="16"/>
        <end position="35"/>
    </location>
</feature>
<feature type="compositionally biased region" description="Polar residues" evidence="5">
    <location>
        <begin position="391"/>
        <end position="404"/>
    </location>
</feature>
<evidence type="ECO:0000313" key="8">
    <source>
        <dbReference type="EMBL" id="MEY6434013.1"/>
    </source>
</evidence>
<keyword evidence="9" id="KW-1185">Reference proteome</keyword>
<feature type="transmembrane region" description="Helical" evidence="6">
    <location>
        <begin position="145"/>
        <end position="161"/>
    </location>
</feature>
<accession>A0ABV4BHJ6</accession>
<comment type="caution">
    <text evidence="8">The sequence shown here is derived from an EMBL/GenBank/DDBJ whole genome shotgun (WGS) entry which is preliminary data.</text>
</comment>
<dbReference type="InterPro" id="IPR051533">
    <property type="entry name" value="WaaL-like"/>
</dbReference>
<protein>
    <submittedName>
        <fullName evidence="8">O-antigen ligase family protein</fullName>
    </submittedName>
</protein>
<dbReference type="PANTHER" id="PTHR37422:SF17">
    <property type="entry name" value="O-ANTIGEN LIGASE"/>
    <property type="match status" value="1"/>
</dbReference>
<evidence type="ECO:0000256" key="4">
    <source>
        <dbReference type="ARBA" id="ARBA00023136"/>
    </source>
</evidence>
<dbReference type="GO" id="GO:0016874">
    <property type="term" value="F:ligase activity"/>
    <property type="evidence" value="ECO:0007669"/>
    <property type="project" value="UniProtKB-KW"/>
</dbReference>
<feature type="transmembrane region" description="Helical" evidence="6">
    <location>
        <begin position="196"/>
        <end position="214"/>
    </location>
</feature>
<evidence type="ECO:0000256" key="3">
    <source>
        <dbReference type="ARBA" id="ARBA00022989"/>
    </source>
</evidence>
<feature type="region of interest" description="Disordered" evidence="5">
    <location>
        <begin position="384"/>
        <end position="426"/>
    </location>
</feature>
<feature type="transmembrane region" description="Helical" evidence="6">
    <location>
        <begin position="221"/>
        <end position="246"/>
    </location>
</feature>
<dbReference type="Pfam" id="PF04932">
    <property type="entry name" value="Wzy_C"/>
    <property type="match status" value="1"/>
</dbReference>
<proteinExistence type="predicted"/>
<feature type="transmembrane region" description="Helical" evidence="6">
    <location>
        <begin position="342"/>
        <end position="359"/>
    </location>
</feature>
<dbReference type="EMBL" id="JBDKXB010000036">
    <property type="protein sequence ID" value="MEY6434013.1"/>
    <property type="molecule type" value="Genomic_DNA"/>
</dbReference>
<feature type="transmembrane region" description="Helical" evidence="6">
    <location>
        <begin position="310"/>
        <end position="330"/>
    </location>
</feature>
<organism evidence="8 9">
    <name type="scientific">Thioalkalicoccus limnaeus</name>
    <dbReference type="NCBI Taxonomy" id="120681"/>
    <lineage>
        <taxon>Bacteria</taxon>
        <taxon>Pseudomonadati</taxon>
        <taxon>Pseudomonadota</taxon>
        <taxon>Gammaproteobacteria</taxon>
        <taxon>Chromatiales</taxon>
        <taxon>Chromatiaceae</taxon>
        <taxon>Thioalkalicoccus</taxon>
    </lineage>
</organism>
<reference evidence="8 9" key="1">
    <citation type="submission" date="2024-05" db="EMBL/GenBank/DDBJ databases">
        <title>Genome Sequence and Characterization of the New Strain Purple Sulfur Bacterium of Genus Thioalkalicoccus.</title>
        <authorList>
            <person name="Bryantseva I.A."/>
            <person name="Kyndt J.A."/>
            <person name="Imhoff J.F."/>
        </authorList>
    </citation>
    <scope>NUCLEOTIDE SEQUENCE [LARGE SCALE GENOMIC DNA]</scope>
    <source>
        <strain evidence="8 9">Um2</strain>
    </source>
</reference>
<dbReference type="PANTHER" id="PTHR37422">
    <property type="entry name" value="TEICHURONIC ACID BIOSYNTHESIS PROTEIN TUAE"/>
    <property type="match status" value="1"/>
</dbReference>
<keyword evidence="2 6" id="KW-0812">Transmembrane</keyword>
<keyword evidence="3 6" id="KW-1133">Transmembrane helix</keyword>
<dbReference type="Proteomes" id="UP001564408">
    <property type="component" value="Unassembled WGS sequence"/>
</dbReference>
<evidence type="ECO:0000256" key="5">
    <source>
        <dbReference type="SAM" id="MobiDB-lite"/>
    </source>
</evidence>
<dbReference type="InterPro" id="IPR007016">
    <property type="entry name" value="O-antigen_ligase-rel_domated"/>
</dbReference>
<feature type="transmembrane region" description="Helical" evidence="6">
    <location>
        <begin position="47"/>
        <end position="64"/>
    </location>
</feature>
<feature type="compositionally biased region" description="Basic and acidic residues" evidence="5">
    <location>
        <begin position="417"/>
        <end position="426"/>
    </location>
</feature>
<name>A0ABV4BHJ6_9GAMM</name>
<evidence type="ECO:0000313" key="9">
    <source>
        <dbReference type="Proteomes" id="UP001564408"/>
    </source>
</evidence>
<keyword evidence="8" id="KW-0436">Ligase</keyword>
<evidence type="ECO:0000256" key="6">
    <source>
        <dbReference type="SAM" id="Phobius"/>
    </source>
</evidence>
<feature type="transmembrane region" description="Helical" evidence="6">
    <location>
        <begin position="173"/>
        <end position="190"/>
    </location>
</feature>
<comment type="subcellular location">
    <subcellularLocation>
        <location evidence="1">Membrane</location>
        <topology evidence="1">Multi-pass membrane protein</topology>
    </subcellularLocation>
</comment>
<gene>
    <name evidence="8" type="ORF">ABC977_16535</name>
</gene>
<evidence type="ECO:0000259" key="7">
    <source>
        <dbReference type="Pfam" id="PF04932"/>
    </source>
</evidence>
<feature type="domain" description="O-antigen ligase-related" evidence="7">
    <location>
        <begin position="183"/>
        <end position="322"/>
    </location>
</feature>
<evidence type="ECO:0000256" key="1">
    <source>
        <dbReference type="ARBA" id="ARBA00004141"/>
    </source>
</evidence>
<keyword evidence="4 6" id="KW-0472">Membrane</keyword>
<sequence length="426" mass="48537">MDLGQAPAATAGDGSFIDALYFSILIVAGCVVLIRRRIDWHELMRKNWWLVAFFLYSFLSILWSDFSFIAFKRYIKVLGHPIMALIILTDPDANRALRIVMKRCAYIMMPLSVLFIKYFPEIGRNFDPWSGLAFNRGVALTKSELGYLCMIFGIFFYWHVITIYRRLGAERRLLELVLGVVFLGIALWLLKMAGSATALVTLVIGVGIIALLGLDAINKRFLGAYAVLTILAALIIESTFGVYAGIIEMLGRDPTLTDRTVLWEDVLGLVENSLLGAGFESFWLGVRQMTLWEKWWWRPNQAHNGYIETYLNLGLIGLFILVGLIVSTFRRITQQFRQDEEFARLRMGFLVAILAYNFVEATFKGVHVIWTIFHIIAIQCPPSCKKGRQPYQRQRTAESCGSEASNRHRAPHPLPAMEREARARRP</sequence>
<evidence type="ECO:0000256" key="2">
    <source>
        <dbReference type="ARBA" id="ARBA00022692"/>
    </source>
</evidence>